<keyword evidence="9" id="KW-1185">Reference proteome</keyword>
<reference evidence="8" key="1">
    <citation type="submission" date="2022-08" db="EMBL/GenBank/DDBJ databases">
        <title>Mycobacterium kiyosense sp. nov., scotochromogenic slow-glowing species isolated from respiratory specimens.</title>
        <authorList>
            <person name="Fukano H."/>
            <person name="Kazumi Y."/>
            <person name="Sakagami N."/>
            <person name="Ato M."/>
            <person name="Mitarai S."/>
            <person name="Hoshino Y."/>
        </authorList>
    </citation>
    <scope>NUCLEOTIDE SEQUENCE</scope>
    <source>
        <strain evidence="8">1413</strain>
        <strain evidence="7">SRL2020-028</strain>
    </source>
</reference>
<evidence type="ECO:0000256" key="6">
    <source>
        <dbReference type="SAM" id="Phobius"/>
    </source>
</evidence>
<keyword evidence="3 6" id="KW-0812">Transmembrane</keyword>
<name>A0A9P3UUF6_9MYCO</name>
<dbReference type="EMBL" id="BRZI01000016">
    <property type="protein sequence ID" value="GLD30645.1"/>
    <property type="molecule type" value="Genomic_DNA"/>
</dbReference>
<protein>
    <recommendedName>
        <fullName evidence="10">Prokaryotic cytochrome C oxidase subunit IV family protein</fullName>
    </recommendedName>
</protein>
<proteinExistence type="predicted"/>
<organism evidence="8 9">
    <name type="scientific">Mycobacterium kiyosense</name>
    <dbReference type="NCBI Taxonomy" id="2871094"/>
    <lineage>
        <taxon>Bacteria</taxon>
        <taxon>Bacillati</taxon>
        <taxon>Actinomycetota</taxon>
        <taxon>Actinomycetes</taxon>
        <taxon>Mycobacteriales</taxon>
        <taxon>Mycobacteriaceae</taxon>
        <taxon>Mycobacterium</taxon>
    </lineage>
</organism>
<evidence type="ECO:0000313" key="9">
    <source>
        <dbReference type="Proteomes" id="UP001064782"/>
    </source>
</evidence>
<evidence type="ECO:0008006" key="10">
    <source>
        <dbReference type="Google" id="ProtNLM"/>
    </source>
</evidence>
<dbReference type="InterPro" id="IPR005171">
    <property type="entry name" value="Cyt_c_oxidase_su4_prok"/>
</dbReference>
<dbReference type="RefSeq" id="WP_238305258.1">
    <property type="nucleotide sequence ID" value="NZ_BRXE01000011.1"/>
</dbReference>
<evidence type="ECO:0000313" key="8">
    <source>
        <dbReference type="EMBL" id="GLD30645.1"/>
    </source>
</evidence>
<comment type="caution">
    <text evidence="8">The sequence shown here is derived from an EMBL/GenBank/DDBJ whole genome shotgun (WGS) entry which is preliminary data.</text>
</comment>
<keyword evidence="2" id="KW-1003">Cell membrane</keyword>
<evidence type="ECO:0000256" key="3">
    <source>
        <dbReference type="ARBA" id="ARBA00022692"/>
    </source>
</evidence>
<evidence type="ECO:0000256" key="1">
    <source>
        <dbReference type="ARBA" id="ARBA00004651"/>
    </source>
</evidence>
<dbReference type="Proteomes" id="UP001165663">
    <property type="component" value="Unassembled WGS sequence"/>
</dbReference>
<dbReference type="EMBL" id="BRXE01000011">
    <property type="protein sequence ID" value="GLB82417.1"/>
    <property type="molecule type" value="Genomic_DNA"/>
</dbReference>
<gene>
    <name evidence="8" type="ORF">Mkiyose1413_25280</name>
    <name evidence="7" type="ORF">SRL2020028_16730</name>
</gene>
<dbReference type="Proteomes" id="UP001064782">
    <property type="component" value="Unassembled WGS sequence"/>
</dbReference>
<sequence>MTYIPHDVEARTPADLLKSSATVVWCFLIFATLVSWAMGTQHGFIDSNKINSVVILMIAFVKVRFIGLYFMELNNAPPRLRIILEAWCAIVCAATIGCYLAA</sequence>
<dbReference type="Pfam" id="PF03626">
    <property type="entry name" value="COX4_pro"/>
    <property type="match status" value="1"/>
</dbReference>
<dbReference type="GeneID" id="83632875"/>
<evidence type="ECO:0000256" key="5">
    <source>
        <dbReference type="ARBA" id="ARBA00023136"/>
    </source>
</evidence>
<accession>A0A9P3UUF6</accession>
<keyword evidence="4 6" id="KW-1133">Transmembrane helix</keyword>
<comment type="subcellular location">
    <subcellularLocation>
        <location evidence="1">Cell membrane</location>
        <topology evidence="1">Multi-pass membrane protein</topology>
    </subcellularLocation>
</comment>
<dbReference type="GO" id="GO:0005886">
    <property type="term" value="C:plasma membrane"/>
    <property type="evidence" value="ECO:0007669"/>
    <property type="project" value="UniProtKB-SubCell"/>
</dbReference>
<evidence type="ECO:0000256" key="4">
    <source>
        <dbReference type="ARBA" id="ARBA00022989"/>
    </source>
</evidence>
<keyword evidence="5 6" id="KW-0472">Membrane</keyword>
<feature type="transmembrane region" description="Helical" evidence="6">
    <location>
        <begin position="20"/>
        <end position="38"/>
    </location>
</feature>
<evidence type="ECO:0000313" key="7">
    <source>
        <dbReference type="EMBL" id="GLB82417.1"/>
    </source>
</evidence>
<evidence type="ECO:0000256" key="2">
    <source>
        <dbReference type="ARBA" id="ARBA00022475"/>
    </source>
</evidence>
<feature type="transmembrane region" description="Helical" evidence="6">
    <location>
        <begin position="50"/>
        <end position="70"/>
    </location>
</feature>
<dbReference type="AlphaFoldDB" id="A0A9P3UUF6"/>
<feature type="transmembrane region" description="Helical" evidence="6">
    <location>
        <begin position="82"/>
        <end position="101"/>
    </location>
</feature>